<accession>A0A5E6SJG3</accession>
<organism evidence="1 2">
    <name type="scientific">Pseudomonas fluorescens</name>
    <dbReference type="NCBI Taxonomy" id="294"/>
    <lineage>
        <taxon>Bacteria</taxon>
        <taxon>Pseudomonadati</taxon>
        <taxon>Pseudomonadota</taxon>
        <taxon>Gammaproteobacteria</taxon>
        <taxon>Pseudomonadales</taxon>
        <taxon>Pseudomonadaceae</taxon>
        <taxon>Pseudomonas</taxon>
    </lineage>
</organism>
<evidence type="ECO:0000313" key="2">
    <source>
        <dbReference type="Proteomes" id="UP000326729"/>
    </source>
</evidence>
<dbReference type="EMBL" id="CABVGY010000011">
    <property type="protein sequence ID" value="VVM81099.1"/>
    <property type="molecule type" value="Genomic_DNA"/>
</dbReference>
<dbReference type="Proteomes" id="UP000326729">
    <property type="component" value="Unassembled WGS sequence"/>
</dbReference>
<dbReference type="Gene3D" id="3.30.10.10">
    <property type="entry name" value="Trypsin Inhibitor V, subunit A"/>
    <property type="match status" value="1"/>
</dbReference>
<gene>
    <name evidence="1" type="ORF">PS659_02347</name>
</gene>
<name>A0A5E6SJG3_PSEFL</name>
<evidence type="ECO:0008006" key="3">
    <source>
        <dbReference type="Google" id="ProtNLM"/>
    </source>
</evidence>
<dbReference type="OrthoDB" id="6966003at2"/>
<dbReference type="AlphaFoldDB" id="A0A5E6SJG3"/>
<dbReference type="RefSeq" id="WP_150716213.1">
    <property type="nucleotide sequence ID" value="NZ_CABVGY010000011.1"/>
</dbReference>
<protein>
    <recommendedName>
        <fullName evidence="3">Peptidase inhibitor I78 family protein</fullName>
    </recommendedName>
</protein>
<evidence type="ECO:0000313" key="1">
    <source>
        <dbReference type="EMBL" id="VVM81099.1"/>
    </source>
</evidence>
<proteinExistence type="predicted"/>
<reference evidence="1 2" key="1">
    <citation type="submission" date="2019-09" db="EMBL/GenBank/DDBJ databases">
        <authorList>
            <person name="Chandra G."/>
            <person name="Truman W A."/>
        </authorList>
    </citation>
    <scope>NUCLEOTIDE SEQUENCE [LARGE SCALE GENOMIC DNA]</scope>
    <source>
        <strain evidence="1">PS659</strain>
    </source>
</reference>
<sequence>MANNEVLQQLKHLIGSRYVPSVKAYISELTGHTRVVGIGDIATTEVDSSRIRIRGDEAGTIQGFDFH</sequence>